<name>A0A7V9A737_9BACT</name>
<evidence type="ECO:0000256" key="9">
    <source>
        <dbReference type="ARBA" id="ARBA00033102"/>
    </source>
</evidence>
<feature type="binding site" evidence="13">
    <location>
        <position position="240"/>
    </location>
    <ligand>
        <name>substrate</name>
    </ligand>
</feature>
<feature type="binding site" evidence="13">
    <location>
        <position position="195"/>
    </location>
    <ligand>
        <name>substrate</name>
    </ligand>
</feature>
<keyword evidence="17" id="KW-1185">Reference proteome</keyword>
<feature type="binding site" evidence="13">
    <location>
        <begin position="161"/>
        <end position="163"/>
    </location>
    <ligand>
        <name>substrate</name>
    </ligand>
</feature>
<dbReference type="PIRSF" id="PIRSF006250">
    <property type="entry name" value="NadC_ModD"/>
    <property type="match status" value="1"/>
</dbReference>
<dbReference type="InterPro" id="IPR037128">
    <property type="entry name" value="Quinolinate_PRibosylTase_N_sf"/>
</dbReference>
<comment type="function">
    <text evidence="1">Involved in the catabolism of quinolinic acid (QA).</text>
</comment>
<evidence type="ECO:0000256" key="2">
    <source>
        <dbReference type="ARBA" id="ARBA00004893"/>
    </source>
</evidence>
<comment type="caution">
    <text evidence="16">The sequence shown here is derived from an EMBL/GenBank/DDBJ whole genome shotgun (WGS) entry which is preliminary data.</text>
</comment>
<dbReference type="GO" id="GO:0034213">
    <property type="term" value="P:quinolinate catabolic process"/>
    <property type="evidence" value="ECO:0007669"/>
    <property type="project" value="TreeGrafter"/>
</dbReference>
<dbReference type="SUPFAM" id="SSF51690">
    <property type="entry name" value="Nicotinate/Quinolinate PRTase C-terminal domain-like"/>
    <property type="match status" value="1"/>
</dbReference>
<evidence type="ECO:0000256" key="10">
    <source>
        <dbReference type="ARBA" id="ARBA00047445"/>
    </source>
</evidence>
<dbReference type="PANTHER" id="PTHR32179">
    <property type="entry name" value="NICOTINATE-NUCLEOTIDE PYROPHOSPHORYLASE [CARBOXYLATING]"/>
    <property type="match status" value="1"/>
</dbReference>
<dbReference type="InterPro" id="IPR036068">
    <property type="entry name" value="Nicotinate_pribotase-like_C"/>
</dbReference>
<feature type="binding site" evidence="13">
    <location>
        <begin position="308"/>
        <end position="310"/>
    </location>
    <ligand>
        <name>substrate</name>
    </ligand>
</feature>
<dbReference type="NCBIfam" id="TIGR00078">
    <property type="entry name" value="nadC"/>
    <property type="match status" value="1"/>
</dbReference>
<evidence type="ECO:0000313" key="17">
    <source>
        <dbReference type="Proteomes" id="UP000551616"/>
    </source>
</evidence>
<feature type="domain" description="Quinolinate phosphoribosyl transferase C-terminal" evidence="14">
    <location>
        <begin position="140"/>
        <end position="321"/>
    </location>
</feature>
<dbReference type="EC" id="2.4.2.19" evidence="5"/>
<evidence type="ECO:0000256" key="6">
    <source>
        <dbReference type="ARBA" id="ARBA00022642"/>
    </source>
</evidence>
<evidence type="ECO:0000256" key="1">
    <source>
        <dbReference type="ARBA" id="ARBA00003237"/>
    </source>
</evidence>
<dbReference type="FunFam" id="3.90.1170.20:FF:000001">
    <property type="entry name" value="Nicotinate-nucleotide diphosphorylase (Carboxylating)"/>
    <property type="match status" value="1"/>
</dbReference>
<organism evidence="16 17">
    <name type="scientific">Bremerella alba</name>
    <dbReference type="NCBI Taxonomy" id="980252"/>
    <lineage>
        <taxon>Bacteria</taxon>
        <taxon>Pseudomonadati</taxon>
        <taxon>Planctomycetota</taxon>
        <taxon>Planctomycetia</taxon>
        <taxon>Pirellulales</taxon>
        <taxon>Pirellulaceae</taxon>
        <taxon>Bremerella</taxon>
    </lineage>
</organism>
<evidence type="ECO:0000256" key="3">
    <source>
        <dbReference type="ARBA" id="ARBA00009400"/>
    </source>
</evidence>
<keyword evidence="6" id="KW-0662">Pyridine nucleotide biosynthesis</keyword>
<dbReference type="GO" id="GO:0004514">
    <property type="term" value="F:nicotinate-nucleotide diphosphorylase (carboxylating) activity"/>
    <property type="evidence" value="ECO:0007669"/>
    <property type="project" value="UniProtKB-EC"/>
</dbReference>
<dbReference type="UniPathway" id="UPA00253">
    <property type="reaction ID" value="UER00331"/>
</dbReference>
<dbReference type="InterPro" id="IPR013785">
    <property type="entry name" value="Aldolase_TIM"/>
</dbReference>
<dbReference type="RefSeq" id="WP_235990133.1">
    <property type="nucleotide sequence ID" value="NZ_JABRWO010000005.1"/>
</dbReference>
<comment type="subunit">
    <text evidence="4">Hexamer formed by 3 homodimers.</text>
</comment>
<evidence type="ECO:0000313" key="16">
    <source>
        <dbReference type="EMBL" id="MBA2114967.1"/>
    </source>
</evidence>
<proteinExistence type="inferred from homology"/>
<dbReference type="Pfam" id="PF01729">
    <property type="entry name" value="QRPTase_C"/>
    <property type="match status" value="1"/>
</dbReference>
<dbReference type="PANTHER" id="PTHR32179:SF3">
    <property type="entry name" value="NICOTINATE-NUCLEOTIDE PYROPHOSPHORYLASE [CARBOXYLATING]"/>
    <property type="match status" value="1"/>
</dbReference>
<keyword evidence="7 12" id="KW-0328">Glycosyltransferase</keyword>
<evidence type="ECO:0000256" key="4">
    <source>
        <dbReference type="ARBA" id="ARBA00011218"/>
    </source>
</evidence>
<dbReference type="InterPro" id="IPR027277">
    <property type="entry name" value="NadC/ModD"/>
</dbReference>
<dbReference type="SUPFAM" id="SSF54675">
    <property type="entry name" value="Nicotinate/Quinolinate PRTase N-terminal domain-like"/>
    <property type="match status" value="1"/>
</dbReference>
<dbReference type="AlphaFoldDB" id="A0A7V9A737"/>
<dbReference type="Pfam" id="PF02749">
    <property type="entry name" value="QRPTase_N"/>
    <property type="match status" value="1"/>
</dbReference>
<feature type="binding site" evidence="13">
    <location>
        <position position="261"/>
    </location>
    <ligand>
        <name>substrate</name>
    </ligand>
</feature>
<evidence type="ECO:0000256" key="5">
    <source>
        <dbReference type="ARBA" id="ARBA00011944"/>
    </source>
</evidence>
<reference evidence="16 17" key="1">
    <citation type="submission" date="2020-05" db="EMBL/GenBank/DDBJ databases">
        <title>Bremerella alba sp. nov., a novel planctomycete isolated from the surface of the macroalga Fucus spiralis.</title>
        <authorList>
            <person name="Godinho O."/>
            <person name="Botelho R."/>
            <person name="Albuquerque L."/>
            <person name="Wiegand S."/>
            <person name="Da Costa M.S."/>
            <person name="Lobo-Da-Cunha A."/>
            <person name="Jogler C."/>
            <person name="Lage O.M."/>
        </authorList>
    </citation>
    <scope>NUCLEOTIDE SEQUENCE [LARGE SCALE GENOMIC DNA]</scope>
    <source>
        <strain evidence="16 17">FF15</strain>
    </source>
</reference>
<dbReference type="FunFam" id="3.20.20.70:FF:000030">
    <property type="entry name" value="Nicotinate-nucleotide pyrophosphorylase, carboxylating"/>
    <property type="match status" value="1"/>
</dbReference>
<dbReference type="EMBL" id="JABRWO010000005">
    <property type="protein sequence ID" value="MBA2114967.1"/>
    <property type="molecule type" value="Genomic_DNA"/>
</dbReference>
<comment type="catalytic activity">
    <reaction evidence="10">
        <text>nicotinate beta-D-ribonucleotide + CO2 + diphosphate = quinolinate + 5-phospho-alpha-D-ribose 1-diphosphate + 2 H(+)</text>
        <dbReference type="Rhea" id="RHEA:12733"/>
        <dbReference type="ChEBI" id="CHEBI:15378"/>
        <dbReference type="ChEBI" id="CHEBI:16526"/>
        <dbReference type="ChEBI" id="CHEBI:29959"/>
        <dbReference type="ChEBI" id="CHEBI:33019"/>
        <dbReference type="ChEBI" id="CHEBI:57502"/>
        <dbReference type="ChEBI" id="CHEBI:58017"/>
        <dbReference type="EC" id="2.4.2.19"/>
    </reaction>
</comment>
<evidence type="ECO:0000256" key="8">
    <source>
        <dbReference type="ARBA" id="ARBA00022679"/>
    </source>
</evidence>
<comment type="similarity">
    <text evidence="3 12">Belongs to the NadC/ModD family.</text>
</comment>
<comment type="pathway">
    <text evidence="2">Cofactor biosynthesis; NAD(+) biosynthesis; nicotinate D-ribonucleotide from quinolinate: step 1/1.</text>
</comment>
<dbReference type="Gene3D" id="3.90.1170.20">
    <property type="entry name" value="Quinolinate phosphoribosyl transferase, N-terminal domain"/>
    <property type="match status" value="1"/>
</dbReference>
<feature type="domain" description="Quinolinate phosphoribosyl transferase N-terminal" evidence="15">
    <location>
        <begin position="53"/>
        <end position="137"/>
    </location>
</feature>
<evidence type="ECO:0000256" key="7">
    <source>
        <dbReference type="ARBA" id="ARBA00022676"/>
    </source>
</evidence>
<dbReference type="Gene3D" id="3.20.20.70">
    <property type="entry name" value="Aldolase class I"/>
    <property type="match status" value="1"/>
</dbReference>
<dbReference type="GO" id="GO:0009435">
    <property type="term" value="P:NAD+ biosynthetic process"/>
    <property type="evidence" value="ECO:0007669"/>
    <property type="project" value="UniProtKB-UniPathway"/>
</dbReference>
<evidence type="ECO:0000256" key="11">
    <source>
        <dbReference type="ARBA" id="ARBA00069173"/>
    </source>
</evidence>
<protein>
    <recommendedName>
        <fullName evidence="11">Probable nicotinate-nucleotide pyrophosphorylase [carboxylating]</fullName>
        <ecNumber evidence="5">2.4.2.19</ecNumber>
    </recommendedName>
    <alternativeName>
        <fullName evidence="9">Quinolinate phosphoribosyltransferase [decarboxylating]</fullName>
    </alternativeName>
</protein>
<evidence type="ECO:0000259" key="15">
    <source>
        <dbReference type="Pfam" id="PF02749"/>
    </source>
</evidence>
<feature type="binding site" evidence="13">
    <location>
        <position position="185"/>
    </location>
    <ligand>
        <name>substrate</name>
    </ligand>
</feature>
<dbReference type="InterPro" id="IPR004393">
    <property type="entry name" value="NadC"/>
</dbReference>
<feature type="binding site" evidence="13">
    <location>
        <position position="128"/>
    </location>
    <ligand>
        <name>substrate</name>
    </ligand>
</feature>
<evidence type="ECO:0000256" key="13">
    <source>
        <dbReference type="PIRSR" id="PIRSR006250-1"/>
    </source>
</evidence>
<dbReference type="Proteomes" id="UP000551616">
    <property type="component" value="Unassembled WGS sequence"/>
</dbReference>
<keyword evidence="8 12" id="KW-0808">Transferase</keyword>
<dbReference type="InterPro" id="IPR022412">
    <property type="entry name" value="Quinolinate_PRibosylTrfase_N"/>
</dbReference>
<sequence length="325" mass="35869">MASLSASPDVSPLKYSKIMAKQFHQVAWDDLLQDDCRQLLDLAVREDLGREHDWSTLSLIPESATGEVSIVARQQGVLAGSRIIDLMIDELELDIEVVYHQEDRSAMVPGNKLITLSGSVRDLLTTERIVLNFLGRLVGIATLTRTYVEQVEGTTAQVYDTRKTTPGWRRLEKYAVGCGGGTNHRTGLYEAVMLKDNHLAWYTQFTGKSAQLGDLVGIVRQFLIDQLGEASGKQRIIEIEVDRLEQLEQVLPSQPDIVLLDNMDCQTLKSAVQLRNQLTPGVQLEASGGVNLQTIRGIAETGVERISVGALTHSAVNVDLGYDWG</sequence>
<dbReference type="InterPro" id="IPR002638">
    <property type="entry name" value="Quinolinate_PRibosylTrfase_C"/>
</dbReference>
<feature type="binding site" evidence="13">
    <location>
        <begin position="287"/>
        <end position="289"/>
    </location>
    <ligand>
        <name>substrate</name>
    </ligand>
</feature>
<evidence type="ECO:0000259" key="14">
    <source>
        <dbReference type="Pfam" id="PF01729"/>
    </source>
</evidence>
<dbReference type="CDD" id="cd01572">
    <property type="entry name" value="QPRTase"/>
    <property type="match status" value="1"/>
</dbReference>
<dbReference type="GO" id="GO:0005737">
    <property type="term" value="C:cytoplasm"/>
    <property type="evidence" value="ECO:0007669"/>
    <property type="project" value="TreeGrafter"/>
</dbReference>
<gene>
    <name evidence="16" type="primary">nadC</name>
    <name evidence="16" type="ORF">HOV93_21390</name>
</gene>
<accession>A0A7V9A737</accession>
<evidence type="ECO:0000256" key="12">
    <source>
        <dbReference type="PIRNR" id="PIRNR006250"/>
    </source>
</evidence>